<dbReference type="SUPFAM" id="SSF55347">
    <property type="entry name" value="Glyceraldehyde-3-phosphate dehydrogenase-like, C-terminal domain"/>
    <property type="match status" value="1"/>
</dbReference>
<dbReference type="AlphaFoldDB" id="A0A6A5UBB0"/>
<proteinExistence type="predicted"/>
<reference evidence="1" key="1">
    <citation type="journal article" date="2020" name="Stud. Mycol.">
        <title>101 Dothideomycetes genomes: a test case for predicting lifestyles and emergence of pathogens.</title>
        <authorList>
            <person name="Haridas S."/>
            <person name="Albert R."/>
            <person name="Binder M."/>
            <person name="Bloem J."/>
            <person name="Labutti K."/>
            <person name="Salamov A."/>
            <person name="Andreopoulos B."/>
            <person name="Baker S."/>
            <person name="Barry K."/>
            <person name="Bills G."/>
            <person name="Bluhm B."/>
            <person name="Cannon C."/>
            <person name="Castanera R."/>
            <person name="Culley D."/>
            <person name="Daum C."/>
            <person name="Ezra D."/>
            <person name="Gonzalez J."/>
            <person name="Henrissat B."/>
            <person name="Kuo A."/>
            <person name="Liang C."/>
            <person name="Lipzen A."/>
            <person name="Lutzoni F."/>
            <person name="Magnuson J."/>
            <person name="Mondo S."/>
            <person name="Nolan M."/>
            <person name="Ohm R."/>
            <person name="Pangilinan J."/>
            <person name="Park H.-J."/>
            <person name="Ramirez L."/>
            <person name="Alfaro M."/>
            <person name="Sun H."/>
            <person name="Tritt A."/>
            <person name="Yoshinaga Y."/>
            <person name="Zwiers L.-H."/>
            <person name="Turgeon B."/>
            <person name="Goodwin S."/>
            <person name="Spatafora J."/>
            <person name="Crous P."/>
            <person name="Grigoriev I."/>
        </authorList>
    </citation>
    <scope>NUCLEOTIDE SEQUENCE</scope>
    <source>
        <strain evidence="1">CBS 675.92</strain>
    </source>
</reference>
<dbReference type="OrthoDB" id="2129491at2759"/>
<protein>
    <recommendedName>
        <fullName evidence="3">Gfo/Idh/MocA-like oxidoreductase C-terminal domain-containing protein</fullName>
    </recommendedName>
</protein>
<evidence type="ECO:0000313" key="1">
    <source>
        <dbReference type="EMBL" id="KAF1961620.1"/>
    </source>
</evidence>
<dbReference type="Proteomes" id="UP000800035">
    <property type="component" value="Unassembled WGS sequence"/>
</dbReference>
<gene>
    <name evidence="1" type="ORF">CC80DRAFT_542987</name>
</gene>
<dbReference type="Gene3D" id="3.30.360.10">
    <property type="entry name" value="Dihydrodipicolinate Reductase, domain 2"/>
    <property type="match status" value="1"/>
</dbReference>
<keyword evidence="2" id="KW-1185">Reference proteome</keyword>
<evidence type="ECO:0000313" key="2">
    <source>
        <dbReference type="Proteomes" id="UP000800035"/>
    </source>
</evidence>
<evidence type="ECO:0008006" key="3">
    <source>
        <dbReference type="Google" id="ProtNLM"/>
    </source>
</evidence>
<organism evidence="1 2">
    <name type="scientific">Byssothecium circinans</name>
    <dbReference type="NCBI Taxonomy" id="147558"/>
    <lineage>
        <taxon>Eukaryota</taxon>
        <taxon>Fungi</taxon>
        <taxon>Dikarya</taxon>
        <taxon>Ascomycota</taxon>
        <taxon>Pezizomycotina</taxon>
        <taxon>Dothideomycetes</taxon>
        <taxon>Pleosporomycetidae</taxon>
        <taxon>Pleosporales</taxon>
        <taxon>Massarineae</taxon>
        <taxon>Massarinaceae</taxon>
        <taxon>Byssothecium</taxon>
    </lineage>
</organism>
<name>A0A6A5UBB0_9PLEO</name>
<dbReference type="EMBL" id="ML976980">
    <property type="protein sequence ID" value="KAF1961620.1"/>
    <property type="molecule type" value="Genomic_DNA"/>
</dbReference>
<accession>A0A6A5UBB0</accession>
<sequence>MVFSDHEDPNERVDEQAITVLRYPEQRAQAICSSSLLYKTPEVFAGIEGSKGSILVARDTESKPGYLIVRPRDGEEKRLDFEAPGWGFLYEAYAVALDIQAERLQNQTCPLATTQSILERMDKIIGISGLPYKEV</sequence>